<protein>
    <submittedName>
        <fullName evidence="2">Uncharacterized protein</fullName>
    </submittedName>
</protein>
<feature type="region of interest" description="Disordered" evidence="1">
    <location>
        <begin position="861"/>
        <end position="930"/>
    </location>
</feature>
<dbReference type="AlphaFoldDB" id="A0A9P4M3B9"/>
<gene>
    <name evidence="2" type="ORF">NA57DRAFT_79266</name>
</gene>
<feature type="compositionally biased region" description="Low complexity" evidence="1">
    <location>
        <begin position="1113"/>
        <end position="1135"/>
    </location>
</feature>
<feature type="compositionally biased region" description="Low complexity" evidence="1">
    <location>
        <begin position="660"/>
        <end position="671"/>
    </location>
</feature>
<feature type="region of interest" description="Disordered" evidence="1">
    <location>
        <begin position="1097"/>
        <end position="1161"/>
    </location>
</feature>
<feature type="compositionally biased region" description="Polar residues" evidence="1">
    <location>
        <begin position="320"/>
        <end position="340"/>
    </location>
</feature>
<feature type="compositionally biased region" description="Polar residues" evidence="1">
    <location>
        <begin position="369"/>
        <end position="379"/>
    </location>
</feature>
<feature type="region of interest" description="Disordered" evidence="1">
    <location>
        <begin position="651"/>
        <end position="698"/>
    </location>
</feature>
<feature type="compositionally biased region" description="Basic and acidic residues" evidence="1">
    <location>
        <begin position="466"/>
        <end position="478"/>
    </location>
</feature>
<feature type="compositionally biased region" description="Basic and acidic residues" evidence="1">
    <location>
        <begin position="98"/>
        <end position="121"/>
    </location>
</feature>
<feature type="compositionally biased region" description="Low complexity" evidence="1">
    <location>
        <begin position="168"/>
        <end position="178"/>
    </location>
</feature>
<reference evidence="2" key="1">
    <citation type="journal article" date="2020" name="Stud. Mycol.">
        <title>101 Dothideomycetes genomes: a test case for predicting lifestyles and emergence of pathogens.</title>
        <authorList>
            <person name="Haridas S."/>
            <person name="Albert R."/>
            <person name="Binder M."/>
            <person name="Bloem J."/>
            <person name="Labutti K."/>
            <person name="Salamov A."/>
            <person name="Andreopoulos B."/>
            <person name="Baker S."/>
            <person name="Barry K."/>
            <person name="Bills G."/>
            <person name="Bluhm B."/>
            <person name="Cannon C."/>
            <person name="Castanera R."/>
            <person name="Culley D."/>
            <person name="Daum C."/>
            <person name="Ezra D."/>
            <person name="Gonzalez J."/>
            <person name="Henrissat B."/>
            <person name="Kuo A."/>
            <person name="Liang C."/>
            <person name="Lipzen A."/>
            <person name="Lutzoni F."/>
            <person name="Magnuson J."/>
            <person name="Mondo S."/>
            <person name="Nolan M."/>
            <person name="Ohm R."/>
            <person name="Pangilinan J."/>
            <person name="Park H.-J."/>
            <person name="Ramirez L."/>
            <person name="Alfaro M."/>
            <person name="Sun H."/>
            <person name="Tritt A."/>
            <person name="Yoshinaga Y."/>
            <person name="Zwiers L.-H."/>
            <person name="Turgeon B."/>
            <person name="Goodwin S."/>
            <person name="Spatafora J."/>
            <person name="Crous P."/>
            <person name="Grigoriev I."/>
        </authorList>
    </citation>
    <scope>NUCLEOTIDE SEQUENCE</scope>
    <source>
        <strain evidence="2">CBS 133067</strain>
    </source>
</reference>
<evidence type="ECO:0000313" key="2">
    <source>
        <dbReference type="EMBL" id="KAF2095545.1"/>
    </source>
</evidence>
<feature type="compositionally biased region" description="Basic and acidic residues" evidence="1">
    <location>
        <begin position="577"/>
        <end position="590"/>
    </location>
</feature>
<feature type="compositionally biased region" description="Polar residues" evidence="1">
    <location>
        <begin position="619"/>
        <end position="634"/>
    </location>
</feature>
<feature type="region of interest" description="Disordered" evidence="1">
    <location>
        <begin position="610"/>
        <end position="639"/>
    </location>
</feature>
<evidence type="ECO:0000313" key="3">
    <source>
        <dbReference type="Proteomes" id="UP000799772"/>
    </source>
</evidence>
<keyword evidence="3" id="KW-1185">Reference proteome</keyword>
<proteinExistence type="predicted"/>
<dbReference type="Proteomes" id="UP000799772">
    <property type="component" value="Unassembled WGS sequence"/>
</dbReference>
<feature type="compositionally biased region" description="Polar residues" evidence="1">
    <location>
        <begin position="61"/>
        <end position="73"/>
    </location>
</feature>
<feature type="region of interest" description="Disordered" evidence="1">
    <location>
        <begin position="315"/>
        <end position="409"/>
    </location>
</feature>
<feature type="compositionally biased region" description="Polar residues" evidence="1">
    <location>
        <begin position="1136"/>
        <end position="1154"/>
    </location>
</feature>
<feature type="region of interest" description="Disordered" evidence="1">
    <location>
        <begin position="459"/>
        <end position="505"/>
    </location>
</feature>
<evidence type="ECO:0000256" key="1">
    <source>
        <dbReference type="SAM" id="MobiDB-lite"/>
    </source>
</evidence>
<feature type="compositionally biased region" description="Polar residues" evidence="1">
    <location>
        <begin position="133"/>
        <end position="145"/>
    </location>
</feature>
<feature type="compositionally biased region" description="Pro residues" evidence="1">
    <location>
        <begin position="1053"/>
        <end position="1063"/>
    </location>
</feature>
<name>A0A9P4M3B9_9PEZI</name>
<accession>A0A9P4M3B9</accession>
<comment type="caution">
    <text evidence="2">The sequence shown here is derived from an EMBL/GenBank/DDBJ whole genome shotgun (WGS) entry which is preliminary data.</text>
</comment>
<feature type="region of interest" description="Disordered" evidence="1">
    <location>
        <begin position="537"/>
        <end position="590"/>
    </location>
</feature>
<dbReference type="EMBL" id="ML978131">
    <property type="protein sequence ID" value="KAF2095545.1"/>
    <property type="molecule type" value="Genomic_DNA"/>
</dbReference>
<feature type="compositionally biased region" description="Basic and acidic residues" evidence="1">
    <location>
        <begin position="537"/>
        <end position="546"/>
    </location>
</feature>
<organism evidence="2 3">
    <name type="scientific">Rhizodiscina lignyota</name>
    <dbReference type="NCBI Taxonomy" id="1504668"/>
    <lineage>
        <taxon>Eukaryota</taxon>
        <taxon>Fungi</taxon>
        <taxon>Dikarya</taxon>
        <taxon>Ascomycota</taxon>
        <taxon>Pezizomycotina</taxon>
        <taxon>Dothideomycetes</taxon>
        <taxon>Pleosporomycetidae</taxon>
        <taxon>Aulographales</taxon>
        <taxon>Rhizodiscinaceae</taxon>
        <taxon>Rhizodiscina</taxon>
    </lineage>
</organism>
<feature type="compositionally biased region" description="Basic and acidic residues" evidence="1">
    <location>
        <begin position="147"/>
        <end position="160"/>
    </location>
</feature>
<feature type="compositionally biased region" description="Basic and acidic residues" evidence="1">
    <location>
        <begin position="688"/>
        <end position="698"/>
    </location>
</feature>
<feature type="region of interest" description="Disordered" evidence="1">
    <location>
        <begin position="18"/>
        <end position="179"/>
    </location>
</feature>
<feature type="region of interest" description="Disordered" evidence="1">
    <location>
        <begin position="1047"/>
        <end position="1066"/>
    </location>
</feature>
<sequence length="1240" mass="136576">MVIRNGLVASRIQAFNALNPTPQPSQQPSEQSALTSRAPLFSSSASKSGPTKAVNFDRVQKQQTKRLSSTSSSRIKERRATGYNFKYRPPSSSSSSSQDERSNPFVRRDSSVDQNVYRHDGSAVSAPVDTTGEDSVSYNTTQTPGSWKDDSLSRDRRGEGHTISGFGRRQTQAFAPPAARRRSRVWEHSSEIALRRNSRPIVLRECGHEEPLAEVPVPVAGGGKPEVFESPTGAAPVLVTPIDDSPDASVEFSETLSRHVVPGACTDCDDQFTQEVSNNRGPLAADVIGVTDFAEPRDASHWVWDETDQTTDWYNRRRSSQISGSRWSTRAESSASTPKRTTVIDLISPDITRSGDLVPASENNKDESVSPTSQPSTRVTPLPPTSEGIPTVHFEATESPAGLKIPQRSLAERRPTPMYADHYGAADTQPSSGFANAPTRQAEKNVSLGDYLPATFQRSPNTYVEATERRRPSIDPPRRSSLTTIPKVSRTDQQRTSEPVTRRASTGLLRFSSGSSYYLPRGSILVTVDRDSYEESSRIEQAKCDDAISQVPERPASSERRSDALSETAEPPSETAQWREHQHQTLRESDNPTQHEYIAQMCSSLNSPGYLPRGHYPIESTQGPFDNERSTPSTDPDFDIYQRVRPNILPYTHDHAREPSTMSSSTSSSGSLYPRPLETRSSTVADSSLKHPRPERPTVRLVSERRPFSLDSSYLGQSWAKQSTAEHARQVANQTNSIEILQLIDYIITEHTNTLTAIIDSLQAALPGLHEIKRLSTELAEVSRHEGKVQFVDQPLATPLRDQLAEEPTPRVEADTPERTVPDFEDPLILRRRRTQSIPKIMNLTDATKGIGSELPQHVKVRQSLSVPPGKRKVDTRTGASLLTPTNVPQTPPPTGHHTALQSLSLRTSPYLPTDDLDQGKTYAEPPPEQLSCNTPLEPWPHASVPEAFASAESVIASERPPSTTYTLDSTMQKKFSDFSGFHPQEIVLRRPTGDDNIMPGFFPSTPLQPSSIIMPQTLRDRVPSLALAPEVLAIIIRKASYSERANGALEHSPPPPPQPSPIVPAQAKCDEDHTLHAVDTIESLNTIPQDLIQAAAAQRPGRGRTLSRDAFSPGSSSSRIHSPSLSRIISPRRSLTQNGPSNASRGSIVSSLQPVRDSVKERTVHGRDMPVETMRLQRLPTSSTVPAQQVQTLDAVPLEEPQAGPSQRHRKRDYMHVPKHMPEAFKVLGKLKHVEGGRK</sequence>